<organism evidence="2 3">
    <name type="scientific">Nocardia aobensis</name>
    <dbReference type="NCBI Taxonomy" id="257277"/>
    <lineage>
        <taxon>Bacteria</taxon>
        <taxon>Bacillati</taxon>
        <taxon>Actinomycetota</taxon>
        <taxon>Actinomycetes</taxon>
        <taxon>Mycobacteriales</taxon>
        <taxon>Nocardiaceae</taxon>
        <taxon>Nocardia</taxon>
    </lineage>
</organism>
<dbReference type="EC" id="2.3.-.-" evidence="2"/>
<dbReference type="RefSeq" id="WP_387401975.1">
    <property type="nucleotide sequence ID" value="NZ_JBIAMT010000013.1"/>
</dbReference>
<name>A0ABW6PFQ8_9NOCA</name>
<dbReference type="PANTHER" id="PTHR43610">
    <property type="entry name" value="BLL6696 PROTEIN"/>
    <property type="match status" value="1"/>
</dbReference>
<protein>
    <submittedName>
        <fullName evidence="2">GNAT family N-acetyltransferase</fullName>
        <ecNumber evidence="2">2.3.-.-</ecNumber>
    </submittedName>
</protein>
<evidence type="ECO:0000259" key="1">
    <source>
        <dbReference type="Pfam" id="PF13302"/>
    </source>
</evidence>
<dbReference type="Pfam" id="PF13302">
    <property type="entry name" value="Acetyltransf_3"/>
    <property type="match status" value="1"/>
</dbReference>
<evidence type="ECO:0000313" key="2">
    <source>
        <dbReference type="EMBL" id="MFF0501919.1"/>
    </source>
</evidence>
<evidence type="ECO:0000313" key="3">
    <source>
        <dbReference type="Proteomes" id="UP001601442"/>
    </source>
</evidence>
<reference evidence="2 3" key="1">
    <citation type="submission" date="2024-10" db="EMBL/GenBank/DDBJ databases">
        <title>The Natural Products Discovery Center: Release of the First 8490 Sequenced Strains for Exploring Actinobacteria Biosynthetic Diversity.</title>
        <authorList>
            <person name="Kalkreuter E."/>
            <person name="Kautsar S.A."/>
            <person name="Yang D."/>
            <person name="Bader C.D."/>
            <person name="Teijaro C.N."/>
            <person name="Fluegel L."/>
            <person name="Davis C.M."/>
            <person name="Simpson J.R."/>
            <person name="Lauterbach L."/>
            <person name="Steele A.D."/>
            <person name="Gui C."/>
            <person name="Meng S."/>
            <person name="Li G."/>
            <person name="Viehrig K."/>
            <person name="Ye F."/>
            <person name="Su P."/>
            <person name="Kiefer A.F."/>
            <person name="Nichols A."/>
            <person name="Cepeda A.J."/>
            <person name="Yan W."/>
            <person name="Fan B."/>
            <person name="Jiang Y."/>
            <person name="Adhikari A."/>
            <person name="Zheng C.-J."/>
            <person name="Schuster L."/>
            <person name="Cowan T.M."/>
            <person name="Smanski M.J."/>
            <person name="Chevrette M.G."/>
            <person name="De Carvalho L.P.S."/>
            <person name="Shen B."/>
        </authorList>
    </citation>
    <scope>NUCLEOTIDE SEQUENCE [LARGE SCALE GENOMIC DNA]</scope>
    <source>
        <strain evidence="2 3">NPDC004119</strain>
    </source>
</reference>
<dbReference type="PANTHER" id="PTHR43610:SF1">
    <property type="entry name" value="N-ACETYLTRANSFERASE DOMAIN-CONTAINING PROTEIN"/>
    <property type="match status" value="1"/>
</dbReference>
<keyword evidence="2" id="KW-0808">Transferase</keyword>
<dbReference type="SUPFAM" id="SSF55729">
    <property type="entry name" value="Acyl-CoA N-acyltransferases (Nat)"/>
    <property type="match status" value="1"/>
</dbReference>
<keyword evidence="2" id="KW-0012">Acyltransferase</keyword>
<keyword evidence="3" id="KW-1185">Reference proteome</keyword>
<dbReference type="GO" id="GO:0016746">
    <property type="term" value="F:acyltransferase activity"/>
    <property type="evidence" value="ECO:0007669"/>
    <property type="project" value="UniProtKB-KW"/>
</dbReference>
<dbReference type="EMBL" id="JBIAMT010000013">
    <property type="protein sequence ID" value="MFF0501919.1"/>
    <property type="molecule type" value="Genomic_DNA"/>
</dbReference>
<dbReference type="InterPro" id="IPR016181">
    <property type="entry name" value="Acyl_CoA_acyltransferase"/>
</dbReference>
<dbReference type="InterPro" id="IPR000182">
    <property type="entry name" value="GNAT_dom"/>
</dbReference>
<sequence length="124" mass="13704">MRIPSDHLDDGEATLRPYCSADARELFDALRDEPAWEHIPHSMPRDFDELDASVWAGLADGHRLVFTVRRAGLVVGRTSVIWDESSPEGVEIGGTQFDPAVRGTGVNTRAKEMLIREVFDQGAA</sequence>
<proteinExistence type="predicted"/>
<accession>A0ABW6PFQ8</accession>
<comment type="caution">
    <text evidence="2">The sequence shown here is derived from an EMBL/GenBank/DDBJ whole genome shotgun (WGS) entry which is preliminary data.</text>
</comment>
<feature type="domain" description="N-acetyltransferase" evidence="1">
    <location>
        <begin position="14"/>
        <end position="121"/>
    </location>
</feature>
<gene>
    <name evidence="2" type="ORF">ACFYU5_36420</name>
</gene>
<dbReference type="Proteomes" id="UP001601442">
    <property type="component" value="Unassembled WGS sequence"/>
</dbReference>
<dbReference type="Gene3D" id="3.40.630.30">
    <property type="match status" value="1"/>
</dbReference>